<evidence type="ECO:0000313" key="4">
    <source>
        <dbReference type="EMBL" id="SDT58546.1"/>
    </source>
</evidence>
<reference evidence="4 5" key="1">
    <citation type="submission" date="2016-10" db="EMBL/GenBank/DDBJ databases">
        <authorList>
            <person name="de Groot N.N."/>
        </authorList>
    </citation>
    <scope>NUCLEOTIDE SEQUENCE [LARGE SCALE GENOMIC DNA]</scope>
    <source>
        <strain evidence="4 5">DSM 43941</strain>
    </source>
</reference>
<protein>
    <submittedName>
        <fullName evidence="4">F5/8 type C domain-containing protein</fullName>
    </submittedName>
</protein>
<keyword evidence="2" id="KW-0472">Membrane</keyword>
<dbReference type="Gene3D" id="2.60.120.260">
    <property type="entry name" value="Galactose-binding domain-like"/>
    <property type="match status" value="1"/>
</dbReference>
<evidence type="ECO:0000256" key="1">
    <source>
        <dbReference type="SAM" id="MobiDB-lite"/>
    </source>
</evidence>
<evidence type="ECO:0000256" key="2">
    <source>
        <dbReference type="SAM" id="Phobius"/>
    </source>
</evidence>
<keyword evidence="2" id="KW-0812">Transmembrane</keyword>
<feature type="transmembrane region" description="Helical" evidence="2">
    <location>
        <begin position="68"/>
        <end position="88"/>
    </location>
</feature>
<evidence type="ECO:0000259" key="3">
    <source>
        <dbReference type="PROSITE" id="PS50022"/>
    </source>
</evidence>
<feature type="region of interest" description="Disordered" evidence="1">
    <location>
        <begin position="1"/>
        <end position="64"/>
    </location>
</feature>
<dbReference type="InterPro" id="IPR008979">
    <property type="entry name" value="Galactose-bd-like_sf"/>
</dbReference>
<dbReference type="RefSeq" id="WP_092546578.1">
    <property type="nucleotide sequence ID" value="NZ_BOMJ01000110.1"/>
</dbReference>
<keyword evidence="2" id="KW-1133">Transmembrane helix</keyword>
<proteinExistence type="predicted"/>
<sequence length="298" mass="31596">MDGRDNEQPEQQRKPSRADSLRLTRMPQIPRVGPNATGAYPALTARPPEPAPEPAATPERRRPTSRRWALIAVGLAVAIAVPAGLILADRREPGAATDVVAASSPYTLGEPVYSAPESVPVPTDSAPSGAPSLSASAGPVPSASVPPVEAAATVPSTTAPAPRPTGKANPSGVNLALRAAVSASDSEGSHWLPQYACDGDPVSRWSSGFTDAQWLKVDLRERWQLSQIVLSWENAYAIAYRVETSADGKSWQRVYSTTAGTGGKVTVSLVDNIARYVRMAGVKRSNQYGYSLYEVEIR</sequence>
<dbReference type="EMBL" id="LT629758">
    <property type="protein sequence ID" value="SDT58546.1"/>
    <property type="molecule type" value="Genomic_DNA"/>
</dbReference>
<name>A0A1H2BL96_9ACTN</name>
<organism evidence="4 5">
    <name type="scientific">Actinoplanes derwentensis</name>
    <dbReference type="NCBI Taxonomy" id="113562"/>
    <lineage>
        <taxon>Bacteria</taxon>
        <taxon>Bacillati</taxon>
        <taxon>Actinomycetota</taxon>
        <taxon>Actinomycetes</taxon>
        <taxon>Micromonosporales</taxon>
        <taxon>Micromonosporaceae</taxon>
        <taxon>Actinoplanes</taxon>
    </lineage>
</organism>
<feature type="compositionally biased region" description="Basic and acidic residues" evidence="1">
    <location>
        <begin position="1"/>
        <end position="22"/>
    </location>
</feature>
<feature type="region of interest" description="Disordered" evidence="1">
    <location>
        <begin position="116"/>
        <end position="170"/>
    </location>
</feature>
<dbReference type="STRING" id="113562.SAMN04489716_4678"/>
<accession>A0A1H2BL96</accession>
<dbReference type="SUPFAM" id="SSF49785">
    <property type="entry name" value="Galactose-binding domain-like"/>
    <property type="match status" value="1"/>
</dbReference>
<dbReference type="Pfam" id="PF00754">
    <property type="entry name" value="F5_F8_type_C"/>
    <property type="match status" value="1"/>
</dbReference>
<keyword evidence="5" id="KW-1185">Reference proteome</keyword>
<dbReference type="InterPro" id="IPR000421">
    <property type="entry name" value="FA58C"/>
</dbReference>
<dbReference type="OrthoDB" id="5513218at2"/>
<feature type="domain" description="F5/8 type C" evidence="3">
    <location>
        <begin position="168"/>
        <end position="298"/>
    </location>
</feature>
<evidence type="ECO:0000313" key="5">
    <source>
        <dbReference type="Proteomes" id="UP000198688"/>
    </source>
</evidence>
<dbReference type="PROSITE" id="PS50022">
    <property type="entry name" value="FA58C_3"/>
    <property type="match status" value="1"/>
</dbReference>
<dbReference type="Proteomes" id="UP000198688">
    <property type="component" value="Chromosome I"/>
</dbReference>
<feature type="compositionally biased region" description="Low complexity" evidence="1">
    <location>
        <begin position="125"/>
        <end position="166"/>
    </location>
</feature>
<gene>
    <name evidence="4" type="ORF">SAMN04489716_4678</name>
</gene>
<dbReference type="AlphaFoldDB" id="A0A1H2BL96"/>